<dbReference type="GO" id="GO:0140575">
    <property type="term" value="F:transmembrane monodehydroascorbate reductase activity"/>
    <property type="evidence" value="ECO:0007669"/>
    <property type="project" value="InterPro"/>
</dbReference>
<dbReference type="GO" id="GO:0046872">
    <property type="term" value="F:metal ion binding"/>
    <property type="evidence" value="ECO:0007669"/>
    <property type="project" value="UniProtKB-KW"/>
</dbReference>
<dbReference type="CDD" id="cd08761">
    <property type="entry name" value="Cyt_b561_CYB561D2_like"/>
    <property type="match status" value="1"/>
</dbReference>
<evidence type="ECO:0000256" key="11">
    <source>
        <dbReference type="SAM" id="Phobius"/>
    </source>
</evidence>
<organism evidence="13 14">
    <name type="scientific">Rhodotorula paludigena</name>
    <dbReference type="NCBI Taxonomy" id="86838"/>
    <lineage>
        <taxon>Eukaryota</taxon>
        <taxon>Fungi</taxon>
        <taxon>Dikarya</taxon>
        <taxon>Basidiomycota</taxon>
        <taxon>Pucciniomycotina</taxon>
        <taxon>Microbotryomycetes</taxon>
        <taxon>Sporidiobolales</taxon>
        <taxon>Sporidiobolaceae</taxon>
        <taxon>Rhodotorula</taxon>
    </lineage>
</organism>
<keyword evidence="8 11" id="KW-1133">Transmembrane helix</keyword>
<comment type="cofactor">
    <cofactor evidence="1">
        <name>heme b</name>
        <dbReference type="ChEBI" id="CHEBI:60344"/>
    </cofactor>
</comment>
<evidence type="ECO:0000256" key="2">
    <source>
        <dbReference type="ARBA" id="ARBA00004141"/>
    </source>
</evidence>
<feature type="transmembrane region" description="Helical" evidence="11">
    <location>
        <begin position="71"/>
        <end position="89"/>
    </location>
</feature>
<feature type="transmembrane region" description="Helical" evidence="11">
    <location>
        <begin position="150"/>
        <end position="170"/>
    </location>
</feature>
<evidence type="ECO:0000256" key="1">
    <source>
        <dbReference type="ARBA" id="ARBA00001970"/>
    </source>
</evidence>
<proteinExistence type="predicted"/>
<keyword evidence="7" id="KW-0249">Electron transport</keyword>
<keyword evidence="14" id="KW-1185">Reference proteome</keyword>
<evidence type="ECO:0000256" key="6">
    <source>
        <dbReference type="ARBA" id="ARBA00022723"/>
    </source>
</evidence>
<evidence type="ECO:0000256" key="8">
    <source>
        <dbReference type="ARBA" id="ARBA00022989"/>
    </source>
</evidence>
<protein>
    <recommendedName>
        <fullName evidence="12">Cytochrome b561 domain-containing protein</fullName>
    </recommendedName>
</protein>
<dbReference type="GO" id="GO:0016020">
    <property type="term" value="C:membrane"/>
    <property type="evidence" value="ECO:0007669"/>
    <property type="project" value="UniProtKB-SubCell"/>
</dbReference>
<keyword evidence="3" id="KW-0813">Transport</keyword>
<reference evidence="13 14" key="1">
    <citation type="submission" date="2021-12" db="EMBL/GenBank/DDBJ databases">
        <title>High titer production of polyol ester of fatty acids by Rhodotorula paludigena BS15 towards product separation-free biomass refinery.</title>
        <authorList>
            <person name="Mano J."/>
            <person name="Ono H."/>
            <person name="Tanaka T."/>
            <person name="Naito K."/>
            <person name="Sushida H."/>
            <person name="Ike M."/>
            <person name="Tokuyasu K."/>
            <person name="Kitaoka M."/>
        </authorList>
    </citation>
    <scope>NUCLEOTIDE SEQUENCE [LARGE SCALE GENOMIC DNA]</scope>
    <source>
        <strain evidence="13 14">BS15</strain>
    </source>
</reference>
<name>A0AAV5GEG1_9BASI</name>
<feature type="transmembrane region" description="Helical" evidence="11">
    <location>
        <begin position="176"/>
        <end position="197"/>
    </location>
</feature>
<feature type="transmembrane region" description="Helical" evidence="11">
    <location>
        <begin position="20"/>
        <end position="43"/>
    </location>
</feature>
<keyword evidence="10 11" id="KW-0472">Membrane</keyword>
<comment type="caution">
    <text evidence="13">The sequence shown here is derived from an EMBL/GenBank/DDBJ whole genome shotgun (WGS) entry which is preliminary data.</text>
</comment>
<dbReference type="PROSITE" id="PS50939">
    <property type="entry name" value="CYTOCHROME_B561"/>
    <property type="match status" value="1"/>
</dbReference>
<dbReference type="Pfam" id="PF03188">
    <property type="entry name" value="Cytochrom_B561"/>
    <property type="match status" value="1"/>
</dbReference>
<dbReference type="InterPro" id="IPR006593">
    <property type="entry name" value="Cyt_b561/ferric_Rdtase_TM"/>
</dbReference>
<evidence type="ECO:0000313" key="14">
    <source>
        <dbReference type="Proteomes" id="UP001342314"/>
    </source>
</evidence>
<keyword evidence="9" id="KW-0408">Iron</keyword>
<evidence type="ECO:0000256" key="7">
    <source>
        <dbReference type="ARBA" id="ARBA00022982"/>
    </source>
</evidence>
<dbReference type="SMART" id="SM00665">
    <property type="entry name" value="B561"/>
    <property type="match status" value="1"/>
</dbReference>
<dbReference type="Gene3D" id="1.20.120.1770">
    <property type="match status" value="1"/>
</dbReference>
<keyword evidence="5 11" id="KW-0812">Transmembrane</keyword>
<evidence type="ECO:0000259" key="12">
    <source>
        <dbReference type="PROSITE" id="PS50939"/>
    </source>
</evidence>
<evidence type="ECO:0000256" key="3">
    <source>
        <dbReference type="ARBA" id="ARBA00022448"/>
    </source>
</evidence>
<sequence>MPSGASTPPSALQIVARAAAGGAGLCAQLGLVVASVVLWRVLWLHPAGILLLQPQPPSAAHKRKGLQAHQALQYASLVSIVAGASFIFYNKAIHGAKHFTTWHATFGLITLSLIFCQIVFGALVVYSPLQHWLGGEGRAKALWKYHRMSGYLTLSFLVATPLLALVSTWVQSNSSAFERVLIGSGIALAGAGAFMRIQTSKLGFRR</sequence>
<dbReference type="AlphaFoldDB" id="A0AAV5GEG1"/>
<accession>A0AAV5GEG1</accession>
<evidence type="ECO:0000313" key="13">
    <source>
        <dbReference type="EMBL" id="GJN87722.1"/>
    </source>
</evidence>
<evidence type="ECO:0000256" key="4">
    <source>
        <dbReference type="ARBA" id="ARBA00022617"/>
    </source>
</evidence>
<evidence type="ECO:0000256" key="10">
    <source>
        <dbReference type="ARBA" id="ARBA00023136"/>
    </source>
</evidence>
<dbReference type="InterPro" id="IPR045150">
    <property type="entry name" value="CYB561D1/2"/>
</dbReference>
<feature type="domain" description="Cytochrome b561" evidence="12">
    <location>
        <begin position="1"/>
        <end position="200"/>
    </location>
</feature>
<feature type="transmembrane region" description="Helical" evidence="11">
    <location>
        <begin position="101"/>
        <end position="129"/>
    </location>
</feature>
<evidence type="ECO:0000256" key="5">
    <source>
        <dbReference type="ARBA" id="ARBA00022692"/>
    </source>
</evidence>
<dbReference type="PANTHER" id="PTHR15422:SF45">
    <property type="entry name" value="CYTOCHROME B561 DOMAIN-CONTAINING PROTEIN"/>
    <property type="match status" value="1"/>
</dbReference>
<dbReference type="Proteomes" id="UP001342314">
    <property type="component" value="Unassembled WGS sequence"/>
</dbReference>
<dbReference type="PANTHER" id="PTHR15422">
    <property type="entry name" value="OS05G0565100 PROTEIN"/>
    <property type="match status" value="1"/>
</dbReference>
<evidence type="ECO:0000256" key="9">
    <source>
        <dbReference type="ARBA" id="ARBA00023004"/>
    </source>
</evidence>
<gene>
    <name evidence="13" type="ORF">Rhopal_000677-T1</name>
</gene>
<keyword evidence="4" id="KW-0349">Heme</keyword>
<keyword evidence="6" id="KW-0479">Metal-binding</keyword>
<dbReference type="EMBL" id="BQKY01000002">
    <property type="protein sequence ID" value="GJN87722.1"/>
    <property type="molecule type" value="Genomic_DNA"/>
</dbReference>
<comment type="subcellular location">
    <subcellularLocation>
        <location evidence="2">Membrane</location>
        <topology evidence="2">Multi-pass membrane protein</topology>
    </subcellularLocation>
</comment>